<proteinExistence type="predicted"/>
<reference evidence="1 2" key="1">
    <citation type="journal article" date="2017" name="Int. J. Syst. Evol. Microbiol.">
        <title>Ramlibacter alkalitolerans sp. nov., alkali-tolerant bacterium isolated from soil of ginseng.</title>
        <authorList>
            <person name="Lee D.H."/>
            <person name="Cha C.J."/>
        </authorList>
    </citation>
    <scope>NUCLEOTIDE SEQUENCE [LARGE SCALE GENOMIC DNA]</scope>
    <source>
        <strain evidence="1 2">KACC 19305</strain>
    </source>
</reference>
<keyword evidence="2" id="KW-1185">Reference proteome</keyword>
<name>A0ABS1JX90_9BURK</name>
<dbReference type="EMBL" id="JAEQND010000022">
    <property type="protein sequence ID" value="MBL0428751.1"/>
    <property type="molecule type" value="Genomic_DNA"/>
</dbReference>
<comment type="caution">
    <text evidence="1">The sequence shown here is derived from an EMBL/GenBank/DDBJ whole genome shotgun (WGS) entry which is preliminary data.</text>
</comment>
<accession>A0ABS1JX90</accession>
<dbReference type="RefSeq" id="WP_201693391.1">
    <property type="nucleotide sequence ID" value="NZ_JAEQND010000022.1"/>
</dbReference>
<organism evidence="1 2">
    <name type="scientific">Ramlibacter alkalitolerans</name>
    <dbReference type="NCBI Taxonomy" id="2039631"/>
    <lineage>
        <taxon>Bacteria</taxon>
        <taxon>Pseudomonadati</taxon>
        <taxon>Pseudomonadota</taxon>
        <taxon>Betaproteobacteria</taxon>
        <taxon>Burkholderiales</taxon>
        <taxon>Comamonadaceae</taxon>
        <taxon>Ramlibacter</taxon>
    </lineage>
</organism>
<gene>
    <name evidence="1" type="ORF">JI746_26845</name>
</gene>
<protein>
    <submittedName>
        <fullName evidence="1">Uncharacterized protein</fullName>
    </submittedName>
</protein>
<dbReference type="Proteomes" id="UP000622707">
    <property type="component" value="Unassembled WGS sequence"/>
</dbReference>
<evidence type="ECO:0000313" key="1">
    <source>
        <dbReference type="EMBL" id="MBL0428751.1"/>
    </source>
</evidence>
<evidence type="ECO:0000313" key="2">
    <source>
        <dbReference type="Proteomes" id="UP000622707"/>
    </source>
</evidence>
<sequence length="122" mass="13628">MHIFRDSEAIRRAPEVVPALTDQMTWFIREVSEGLACELQDVINIVVAEAGDDLKALSNAVGFDLREEGVEHISQFPNWFELTFVVNGEGFAYVIYVPDDRTTSTDLLAFCRAQLPLASPNP</sequence>